<dbReference type="InterPro" id="IPR051058">
    <property type="entry name" value="GDSL_Est/Lipase"/>
</dbReference>
<dbReference type="InterPro" id="IPR008265">
    <property type="entry name" value="Lipase_GDSL_AS"/>
</dbReference>
<dbReference type="PANTHER" id="PTHR45648:SF5">
    <property type="entry name" value="OS04G0577300 PROTEIN"/>
    <property type="match status" value="1"/>
</dbReference>
<name>A0A6J4SEB6_9SPHN</name>
<dbReference type="PROSITE" id="PS01098">
    <property type="entry name" value="LIPASE_GDSL_SER"/>
    <property type="match status" value="1"/>
</dbReference>
<dbReference type="AlphaFoldDB" id="A0A6J4SEB6"/>
<dbReference type="SUPFAM" id="SSF51120">
    <property type="entry name" value="beta-Roll"/>
    <property type="match status" value="1"/>
</dbReference>
<evidence type="ECO:0000313" key="2">
    <source>
        <dbReference type="EMBL" id="CAA9496641.1"/>
    </source>
</evidence>
<dbReference type="Gene3D" id="2.60.120.380">
    <property type="match status" value="1"/>
</dbReference>
<keyword evidence="1" id="KW-0378">Hydrolase</keyword>
<sequence length="615" mass="64884">MGLRNFSGVYVFGDSLVDAGNALDLAEVYDFFPFTSLPDGAPSTGRGYYKGRFTDGFTYADLISNKFIGVPTKPVFPFGYDDPLLGISFGFFSDPNGNNLNFAYGGAQIRQGGEAVPDMDDQTDAFRDAVDGDADGDALHLFTFGANDVHDYVPATGPWRDLESVRASMERDAAEFIEEIRQAIDIGVDHILITGVPDVGLQPYYNGLFDEAQRRAVATEYARMLDELIRAEIEDLRTLRPEAEIIYASFTEMGDFIFDNLERIYPASAIYPANRSSLVFMDQLHPTAQLHAHAAAYLIDAVNGGSSGEAVRMAQSDVGLRGSIAAKGEVDRLTFSLAANSTFTFEMLGLGSGKLTANASGTLADPELRIIGPDGTVVASNDDGGLGLDAFLQFTTTVAGNYTVELRGVGVLTGAYLLQADNAAVQNDSYTVRSSSTLVVEGAGGGTDRVYTTVSYQLAKGSAIEVLSTTNSRGTAALNLTGNELAQTIIGNAASNIIDGKGGSDSLHGKAGADVFAFTTALGSGNVDRIGDFSAAEESIRLENAVFAGLPTGALGAGAFRTGIVAVDADDRIIFDPVARRLYFDPDGAGGAAQLLFATVAGSDLNLTAADFFVV</sequence>
<protein>
    <recommendedName>
        <fullName evidence="3">Alkaline phosphatase</fullName>
    </recommendedName>
</protein>
<dbReference type="Gene3D" id="2.150.10.10">
    <property type="entry name" value="Serralysin-like metalloprotease, C-terminal"/>
    <property type="match status" value="1"/>
</dbReference>
<dbReference type="InterPro" id="IPR001087">
    <property type="entry name" value="GDSL"/>
</dbReference>
<dbReference type="GO" id="GO:0006629">
    <property type="term" value="P:lipid metabolic process"/>
    <property type="evidence" value="ECO:0007669"/>
    <property type="project" value="InterPro"/>
</dbReference>
<reference evidence="2" key="1">
    <citation type="submission" date="2020-02" db="EMBL/GenBank/DDBJ databases">
        <authorList>
            <person name="Meier V. D."/>
        </authorList>
    </citation>
    <scope>NUCLEOTIDE SEQUENCE</scope>
    <source>
        <strain evidence="2">AVDCRST_MAG09</strain>
    </source>
</reference>
<dbReference type="Gene3D" id="3.40.50.1110">
    <property type="entry name" value="SGNH hydrolase"/>
    <property type="match status" value="1"/>
</dbReference>
<dbReference type="SUPFAM" id="SSF52266">
    <property type="entry name" value="SGNH hydrolase"/>
    <property type="match status" value="1"/>
</dbReference>
<dbReference type="RefSeq" id="WP_294172000.1">
    <property type="nucleotide sequence ID" value="NZ_CADCVZ010000010.1"/>
</dbReference>
<dbReference type="Pfam" id="PF00657">
    <property type="entry name" value="Lipase_GDSL"/>
    <property type="match status" value="1"/>
</dbReference>
<dbReference type="InterPro" id="IPR036514">
    <property type="entry name" value="SGNH_hydro_sf"/>
</dbReference>
<dbReference type="InterPro" id="IPR011049">
    <property type="entry name" value="Serralysin-like_metalloprot_C"/>
</dbReference>
<organism evidence="2">
    <name type="scientific">uncultured Sphingomonas sp</name>
    <dbReference type="NCBI Taxonomy" id="158754"/>
    <lineage>
        <taxon>Bacteria</taxon>
        <taxon>Pseudomonadati</taxon>
        <taxon>Pseudomonadota</taxon>
        <taxon>Alphaproteobacteria</taxon>
        <taxon>Sphingomonadales</taxon>
        <taxon>Sphingomonadaceae</taxon>
        <taxon>Sphingomonas</taxon>
        <taxon>environmental samples</taxon>
    </lineage>
</organism>
<dbReference type="PANTHER" id="PTHR45648">
    <property type="entry name" value="GDSL LIPASE/ACYLHYDROLASE FAMILY PROTEIN (AFU_ORTHOLOGUE AFUA_4G14700)"/>
    <property type="match status" value="1"/>
</dbReference>
<evidence type="ECO:0000256" key="1">
    <source>
        <dbReference type="ARBA" id="ARBA00022801"/>
    </source>
</evidence>
<accession>A0A6J4SEB6</accession>
<gene>
    <name evidence="2" type="ORF">AVDCRST_MAG09-447</name>
</gene>
<evidence type="ECO:0008006" key="3">
    <source>
        <dbReference type="Google" id="ProtNLM"/>
    </source>
</evidence>
<dbReference type="EMBL" id="CADCVZ010000010">
    <property type="protein sequence ID" value="CAA9496641.1"/>
    <property type="molecule type" value="Genomic_DNA"/>
</dbReference>
<dbReference type="GO" id="GO:0016298">
    <property type="term" value="F:lipase activity"/>
    <property type="evidence" value="ECO:0007669"/>
    <property type="project" value="InterPro"/>
</dbReference>
<proteinExistence type="predicted"/>